<dbReference type="GO" id="GO:0034728">
    <property type="term" value="P:nucleosome organization"/>
    <property type="evidence" value="ECO:0007669"/>
    <property type="project" value="TreeGrafter"/>
</dbReference>
<dbReference type="InterPro" id="IPR041692">
    <property type="entry name" value="HHH_9"/>
</dbReference>
<feature type="compositionally biased region" description="Basic and acidic residues" evidence="11">
    <location>
        <begin position="162"/>
        <end position="171"/>
    </location>
</feature>
<dbReference type="InterPro" id="IPR028231">
    <property type="entry name" value="Spt6_YqgF"/>
</dbReference>
<dbReference type="InterPro" id="IPR035019">
    <property type="entry name" value="Spt6_SH2_N"/>
</dbReference>
<dbReference type="CDD" id="cd00164">
    <property type="entry name" value="S1_like"/>
    <property type="match status" value="1"/>
</dbReference>
<keyword evidence="8 10" id="KW-0539">Nucleus</keyword>
<dbReference type="Pfam" id="PF21710">
    <property type="entry name" value="Spt6_S1"/>
    <property type="match status" value="1"/>
</dbReference>
<dbReference type="InterPro" id="IPR010994">
    <property type="entry name" value="RuvA_2-like"/>
</dbReference>
<dbReference type="Gene3D" id="2.40.50.140">
    <property type="entry name" value="Nucleic acid-binding proteins"/>
    <property type="match status" value="1"/>
</dbReference>
<keyword evidence="7 10" id="KW-0804">Transcription</keyword>
<dbReference type="CDD" id="cd09928">
    <property type="entry name" value="SH2_Cterm_SPT6_like"/>
    <property type="match status" value="1"/>
</dbReference>
<dbReference type="PANTHER" id="PTHR10145">
    <property type="entry name" value="TRANSCRIPTION ELONGATION FACTOR SPT6"/>
    <property type="match status" value="1"/>
</dbReference>
<sequence length="1570" mass="179180">MSSPQPGDFHENHLADNDDPMQGSGQEEEGEGEEIVPNVTDDSSEEGEDDEEEARRIREGFIVDEDEDEEDDEEEERRRRRKKRKKHHRRREEEEEELEEDDLELLAENTGGRFRKNRLTRLRRGRVSESPPAASRRRNVVESSDEDLDNDDTLPQVQDIQKIWDDERGRDDEEEYGDMDLDDFIEYDEEGGAMDEAARAERRREQQELQRRKRAFGSRPELAGIDANAWDEIHDVFGDGHDYDWALAGDDDNDQEEERYKQDTRYQDVFEPSEIRKRMLTDDDDLIRVQDIPERMQLATSSLSLNTTLSTHSTMTEADLDGAAMWVTQRISPRKNREFFGVNGQFQHLRGALVMAVTFALRYLFVEEFEVPHIWAHKRDYLCHFDITDIRTRKELLSLNELWRIYALGQKYRSLLERKRALEMLYERLQIQDEYYEKEVLPKVDSVELVADATEWLLLKYKEKKNEAAEARAQDDEEMDIKKPKMPSRISAYEIAKKSVVSKLAEGFGMESYQIVANFIASDRVHFVQDQELNPSSYAERFADPDPMKAQAPEELLRRARLIVSTELGKDPLLRDYVRRLFRDEAQVTVEPTERGIVKIDQNHPYNSFKYLLRKPIREMLETAQFLHILAAEAEHLVTVTIFLPHESKSELEQKLNNAFSSDNFSEAARAWNVERSCVIQDVIEQHLVPVGSKWVREYLREEVEDFLAQSCAAKLRKRINVGPYITPAMKPGDTSSVLAISWGKGDPQKDAISIVFLDEAGRMREHTKIDNLYDSDNLDEFVDLLKRRKPDVIVIGGFSMATLRLSQRVKEVLQGKPSQGQGQEGGWQQTFEIPVIYIHDDVARIYQHSHRAAEEFSGLSSNAKYCVGLARYVQSPLNEFAALGRDITAITFEEDDQHLVSYIFKLPFSFADGGAKVPVEKLLAVSERALVDITNKVGVDINRAVTDSYYQHLLPFVCGLGPRKSQALIKKIGALGGTLVNRDQFIKASLLTTKIFLNASAFLRIAREDNEMRTFKNRRDDDDAPDPLDDTRIHPEDYELARKMATDALELDEEDIHDEHPSHVVTLIMNDPDNEKKLMELNLDEFAISLYQANYDQKRHTLNVIRDELLKPFAEQREASILPQDMEIVTMLSGETERTLRHGLMVSAVVYRTARSVAFVRLDSGIEGVVHSKTLSPDGNAQIENFMRKGQTISGIIIHRNMQLDQDTFNVELSCQRQLLEERDDEIRKVRPDIYYDTVREAKDRDMLNRKKRAESDQSRRVIKHPNFHNFKATQAEAFLEKQQRGDVVIRPSSKGTNHLAVTWKVDDKLYQHIDVIDSSNDPTGQTTGQLIVDASHTYADLDELIVNHVQAMARRVEELMAHEKFKQGPEDELHLFLKNSLAANPAKSMYGFTLNRKKPGHFNLCFLANKNSTVQTWPIRVAPEAYYLFEAPATGVPELCDAFKVRHLHESQNAVNAGGKTPFPGARTPGRPGGATPGHASIRQVGRTPNPYGGGAQTPYGAGRAGPPPPGPPYGAPPPQTYGYQTPSHHPPAGYLTPSVTAGVHPDRLNMIHNASRGTNQGWGGGWS</sequence>
<dbReference type="Pfam" id="PF22706">
    <property type="entry name" value="Tex_central_region"/>
    <property type="match status" value="1"/>
</dbReference>
<dbReference type="CDD" id="cd09918">
    <property type="entry name" value="SH2_Nterm_SPT6_like"/>
    <property type="match status" value="1"/>
</dbReference>
<evidence type="ECO:0000256" key="6">
    <source>
        <dbReference type="ARBA" id="ARBA00022999"/>
    </source>
</evidence>
<organism evidence="13 14">
    <name type="scientific">Leucocoprinus leucothites</name>
    <dbReference type="NCBI Taxonomy" id="201217"/>
    <lineage>
        <taxon>Eukaryota</taxon>
        <taxon>Fungi</taxon>
        <taxon>Dikarya</taxon>
        <taxon>Basidiomycota</taxon>
        <taxon>Agaricomycotina</taxon>
        <taxon>Agaricomycetes</taxon>
        <taxon>Agaricomycetidae</taxon>
        <taxon>Agaricales</taxon>
        <taxon>Agaricineae</taxon>
        <taxon>Agaricaceae</taxon>
        <taxon>Leucocoprinus</taxon>
    </lineage>
</organism>
<feature type="compositionally biased region" description="Acidic residues" evidence="11">
    <location>
        <begin position="93"/>
        <end position="105"/>
    </location>
</feature>
<accession>A0A8H5LI32</accession>
<dbReference type="InterPro" id="IPR017072">
    <property type="entry name" value="TF_Spt6"/>
</dbReference>
<evidence type="ECO:0000313" key="14">
    <source>
        <dbReference type="Proteomes" id="UP000559027"/>
    </source>
</evidence>
<protein>
    <recommendedName>
        <fullName evidence="4 10">Transcription elongation factor Spt6</fullName>
    </recommendedName>
</protein>
<dbReference type="InterPro" id="IPR055179">
    <property type="entry name" value="Tex-like_central_region"/>
</dbReference>
<feature type="compositionally biased region" description="Acidic residues" evidence="11">
    <location>
        <begin position="42"/>
        <end position="52"/>
    </location>
</feature>
<feature type="compositionally biased region" description="Acidic residues" evidence="11">
    <location>
        <begin position="143"/>
        <end position="152"/>
    </location>
</feature>
<dbReference type="Pfam" id="PF14639">
    <property type="entry name" value="YqgF"/>
    <property type="match status" value="1"/>
</dbReference>
<dbReference type="Pfam" id="PF14641">
    <property type="entry name" value="HTH_44"/>
    <property type="match status" value="1"/>
</dbReference>
<evidence type="ECO:0000256" key="8">
    <source>
        <dbReference type="ARBA" id="ARBA00023242"/>
    </source>
</evidence>
<gene>
    <name evidence="13" type="ORF">D9756_001512</name>
</gene>
<dbReference type="SUPFAM" id="SSF53098">
    <property type="entry name" value="Ribonuclease H-like"/>
    <property type="match status" value="1"/>
</dbReference>
<feature type="region of interest" description="Disordered" evidence="11">
    <location>
        <begin position="1"/>
        <end position="182"/>
    </location>
</feature>
<dbReference type="InterPro" id="IPR035018">
    <property type="entry name" value="Spt6_SH2_C"/>
</dbReference>
<dbReference type="Gene3D" id="1.10.3500.10">
    <property type="entry name" value="Tex N-terminal region-like"/>
    <property type="match status" value="1"/>
</dbReference>
<feature type="compositionally biased region" description="Acidic residues" evidence="11">
    <location>
        <begin position="62"/>
        <end position="75"/>
    </location>
</feature>
<dbReference type="InterPro" id="IPR023319">
    <property type="entry name" value="Tex-like_HTH_dom_sf"/>
</dbReference>
<evidence type="ECO:0000313" key="13">
    <source>
        <dbReference type="EMBL" id="KAF5357997.1"/>
    </source>
</evidence>
<evidence type="ECO:0000256" key="5">
    <source>
        <dbReference type="ARBA" id="ARBA00022454"/>
    </source>
</evidence>
<dbReference type="InterPro" id="IPR028088">
    <property type="entry name" value="Spt6_HTH_DNA-bd_dom"/>
</dbReference>
<keyword evidence="14" id="KW-1185">Reference proteome</keyword>
<comment type="caution">
    <text evidence="13">The sequence shown here is derived from an EMBL/GenBank/DDBJ whole genome shotgun (WGS) entry which is preliminary data.</text>
</comment>
<dbReference type="Gene3D" id="1.10.10.650">
    <property type="entry name" value="RuvA domain 2-like"/>
    <property type="match status" value="1"/>
</dbReference>
<dbReference type="Gene3D" id="1.10.10.2740">
    <property type="entry name" value="Spt6, Death-like domain"/>
    <property type="match status" value="1"/>
</dbReference>
<feature type="compositionally biased region" description="Pro residues" evidence="11">
    <location>
        <begin position="1508"/>
        <end position="1522"/>
    </location>
</feature>
<feature type="region of interest" description="Disordered" evidence="11">
    <location>
        <begin position="195"/>
        <end position="215"/>
    </location>
</feature>
<dbReference type="InterPro" id="IPR028083">
    <property type="entry name" value="Spt6_acidic_N_dom"/>
</dbReference>
<dbReference type="InterPro" id="IPR032706">
    <property type="entry name" value="Spt6_HHH"/>
</dbReference>
<dbReference type="InterPro" id="IPR023323">
    <property type="entry name" value="Tex-like_dom_sf"/>
</dbReference>
<dbReference type="GO" id="GO:0003677">
    <property type="term" value="F:DNA binding"/>
    <property type="evidence" value="ECO:0007669"/>
    <property type="project" value="InterPro"/>
</dbReference>
<dbReference type="InterPro" id="IPR003029">
    <property type="entry name" value="S1_domain"/>
</dbReference>
<dbReference type="OrthoDB" id="995477at2759"/>
<dbReference type="InterPro" id="IPR000980">
    <property type="entry name" value="SH2"/>
</dbReference>
<feature type="compositionally biased region" description="Low complexity" evidence="11">
    <location>
        <begin position="1463"/>
        <end position="1472"/>
    </location>
</feature>
<dbReference type="InterPro" id="IPR049540">
    <property type="entry name" value="Spt6-like_S1"/>
</dbReference>
<dbReference type="SUPFAM" id="SSF50249">
    <property type="entry name" value="Nucleic acid-binding proteins"/>
    <property type="match status" value="1"/>
</dbReference>
<evidence type="ECO:0000256" key="2">
    <source>
        <dbReference type="ARBA" id="ARBA00004286"/>
    </source>
</evidence>
<evidence type="ECO:0000256" key="1">
    <source>
        <dbReference type="ARBA" id="ARBA00004123"/>
    </source>
</evidence>
<dbReference type="GO" id="GO:0031491">
    <property type="term" value="F:nucleosome binding"/>
    <property type="evidence" value="ECO:0007669"/>
    <property type="project" value="TreeGrafter"/>
</dbReference>
<dbReference type="InterPro" id="IPR036860">
    <property type="entry name" value="SH2_dom_sf"/>
</dbReference>
<dbReference type="InterPro" id="IPR037027">
    <property type="entry name" value="YqgF/RNaseH-like_dom_sf"/>
</dbReference>
<evidence type="ECO:0000256" key="11">
    <source>
        <dbReference type="SAM" id="MobiDB-lite"/>
    </source>
</evidence>
<feature type="compositionally biased region" description="Basic residues" evidence="11">
    <location>
        <begin position="78"/>
        <end position="90"/>
    </location>
</feature>
<dbReference type="GO" id="GO:0008023">
    <property type="term" value="C:transcription elongation factor complex"/>
    <property type="evidence" value="ECO:0007669"/>
    <property type="project" value="TreeGrafter"/>
</dbReference>
<dbReference type="Pfam" id="PF17674">
    <property type="entry name" value="HHH_9"/>
    <property type="match status" value="1"/>
</dbReference>
<dbReference type="InterPro" id="IPR012340">
    <property type="entry name" value="NA-bd_OB-fold"/>
</dbReference>
<comment type="function">
    <text evidence="9">Histone H3-H4 chaperone that plays a role in maintenance of chromatin structure during RNA polymerase II transcription elongation thereby repressing transcription initiation from cryptic promoters. Mediates the reassembly of nucleosomes onto the promoters of at least a selected set of genes during repression; the nucleosome reassembly is essential for transcriptional repression. Essential for viability.</text>
</comment>
<dbReference type="Gene3D" id="3.30.505.10">
    <property type="entry name" value="SH2 domain"/>
    <property type="match status" value="2"/>
</dbReference>
<comment type="similarity">
    <text evidence="3 10">Belongs to the SPT6 family.</text>
</comment>
<dbReference type="Pfam" id="PF14635">
    <property type="entry name" value="HHH_7"/>
    <property type="match status" value="1"/>
</dbReference>
<comment type="subcellular location">
    <subcellularLocation>
        <location evidence="2">Chromosome</location>
    </subcellularLocation>
    <subcellularLocation>
        <location evidence="1 10">Nucleus</location>
    </subcellularLocation>
</comment>
<dbReference type="SMART" id="SM00252">
    <property type="entry name" value="SH2"/>
    <property type="match status" value="1"/>
</dbReference>
<dbReference type="Pfam" id="PF14632">
    <property type="entry name" value="SPT6_acidic"/>
    <property type="match status" value="1"/>
</dbReference>
<reference evidence="13 14" key="1">
    <citation type="journal article" date="2020" name="ISME J.">
        <title>Uncovering the hidden diversity of litter-decomposition mechanisms in mushroom-forming fungi.</title>
        <authorList>
            <person name="Floudas D."/>
            <person name="Bentzer J."/>
            <person name="Ahren D."/>
            <person name="Johansson T."/>
            <person name="Persson P."/>
            <person name="Tunlid A."/>
        </authorList>
    </citation>
    <scope>NUCLEOTIDE SEQUENCE [LARGE SCALE GENOMIC DNA]</scope>
    <source>
        <strain evidence="13 14">CBS 146.42</strain>
    </source>
</reference>
<dbReference type="SUPFAM" id="SSF47781">
    <property type="entry name" value="RuvA domain 2-like"/>
    <property type="match status" value="2"/>
</dbReference>
<evidence type="ECO:0000256" key="3">
    <source>
        <dbReference type="ARBA" id="ARBA00009253"/>
    </source>
</evidence>
<dbReference type="PANTHER" id="PTHR10145:SF6">
    <property type="entry name" value="TRANSCRIPTION ELONGATION FACTOR SPT6"/>
    <property type="match status" value="1"/>
</dbReference>
<evidence type="ECO:0000256" key="9">
    <source>
        <dbReference type="ARBA" id="ARBA00093389"/>
    </source>
</evidence>
<dbReference type="GO" id="GO:0005694">
    <property type="term" value="C:chromosome"/>
    <property type="evidence" value="ECO:0007669"/>
    <property type="project" value="UniProtKB-SubCell"/>
</dbReference>
<dbReference type="SUPFAM" id="SSF158832">
    <property type="entry name" value="Tex N-terminal region-like"/>
    <property type="match status" value="1"/>
</dbReference>
<evidence type="ECO:0000256" key="10">
    <source>
        <dbReference type="PIRNR" id="PIRNR036947"/>
    </source>
</evidence>
<dbReference type="GO" id="GO:0140673">
    <property type="term" value="P:transcription elongation-coupled chromatin remodeling"/>
    <property type="evidence" value="ECO:0007669"/>
    <property type="project" value="InterPro"/>
</dbReference>
<feature type="compositionally biased region" description="Acidic residues" evidence="11">
    <location>
        <begin position="172"/>
        <end position="182"/>
    </location>
</feature>
<keyword evidence="5" id="KW-0158">Chromosome</keyword>
<feature type="domain" description="S1 motif" evidence="12">
    <location>
        <begin position="1144"/>
        <end position="1217"/>
    </location>
</feature>
<dbReference type="GO" id="GO:0042393">
    <property type="term" value="F:histone binding"/>
    <property type="evidence" value="ECO:0007669"/>
    <property type="project" value="TreeGrafter"/>
</dbReference>
<dbReference type="FunFam" id="3.30.505.10:FF:000056">
    <property type="entry name" value="Transcription elongation factor Spt6"/>
    <property type="match status" value="1"/>
</dbReference>
<dbReference type="FunFam" id="1.10.150.850:FF:000001">
    <property type="entry name" value="Transcription elongation factor spt6"/>
    <property type="match status" value="1"/>
</dbReference>
<dbReference type="Proteomes" id="UP000559027">
    <property type="component" value="Unassembled WGS sequence"/>
</dbReference>
<dbReference type="InterPro" id="IPR042066">
    <property type="entry name" value="Spt6_death-like"/>
</dbReference>
<dbReference type="EMBL" id="JAACJO010000005">
    <property type="protein sequence ID" value="KAF5357997.1"/>
    <property type="molecule type" value="Genomic_DNA"/>
</dbReference>
<feature type="region of interest" description="Disordered" evidence="11">
    <location>
        <begin position="1455"/>
        <end position="1544"/>
    </location>
</feature>
<dbReference type="PIRSF" id="PIRSF036947">
    <property type="entry name" value="Spt6"/>
    <property type="match status" value="1"/>
</dbReference>
<dbReference type="InterPro" id="IPR012337">
    <property type="entry name" value="RNaseH-like_sf"/>
</dbReference>
<dbReference type="Pfam" id="PF14633">
    <property type="entry name" value="SH2_2"/>
    <property type="match status" value="1"/>
</dbReference>
<dbReference type="FunFam" id="1.10.10.2740:FF:000002">
    <property type="entry name" value="Transcription elongation factor Spt6"/>
    <property type="match status" value="1"/>
</dbReference>
<evidence type="ECO:0000256" key="7">
    <source>
        <dbReference type="ARBA" id="ARBA00023163"/>
    </source>
</evidence>
<dbReference type="PROSITE" id="PS50126">
    <property type="entry name" value="S1"/>
    <property type="match status" value="1"/>
</dbReference>
<feature type="compositionally biased region" description="Basic and acidic residues" evidence="11">
    <location>
        <begin position="196"/>
        <end position="210"/>
    </location>
</feature>
<keyword evidence="6" id="KW-0727">SH2 domain</keyword>
<dbReference type="Gene3D" id="3.30.420.140">
    <property type="entry name" value="YqgF/RNase H-like domain"/>
    <property type="match status" value="1"/>
</dbReference>
<feature type="compositionally biased region" description="Basic residues" evidence="11">
    <location>
        <begin position="113"/>
        <end position="125"/>
    </location>
</feature>
<evidence type="ECO:0000259" key="12">
    <source>
        <dbReference type="PROSITE" id="PS50126"/>
    </source>
</evidence>
<dbReference type="Gene3D" id="1.10.150.850">
    <property type="entry name" value="Spt6, helix-hairpin-helix domain"/>
    <property type="match status" value="1"/>
</dbReference>
<dbReference type="SUPFAM" id="SSF55550">
    <property type="entry name" value="SH2 domain"/>
    <property type="match status" value="1"/>
</dbReference>
<dbReference type="InterPro" id="IPR035420">
    <property type="entry name" value="Spt6_SH2"/>
</dbReference>
<comment type="function">
    <text evidence="10">Plays a role in maintenance of chromatin structure during RNA polymerase II transcription elongation thereby repressing transcription initiation from cryptic promoters. Mediates the reassembly of nucleosomes onto the promoters of at least a selected set of genes during repression; the nucleosome reassembly is essential for transcriptional repression.</text>
</comment>
<name>A0A8H5LI32_9AGAR</name>
<evidence type="ECO:0000256" key="4">
    <source>
        <dbReference type="ARBA" id="ARBA00020248"/>
    </source>
</evidence>
<proteinExistence type="inferred from homology"/>